<dbReference type="EMBL" id="CM042044">
    <property type="protein sequence ID" value="KAI3685916.1"/>
    <property type="molecule type" value="Genomic_DNA"/>
</dbReference>
<name>A0ACB8YLC5_9ASTR</name>
<proteinExistence type="predicted"/>
<comment type="caution">
    <text evidence="1">The sequence shown here is derived from an EMBL/GenBank/DDBJ whole genome shotgun (WGS) entry which is preliminary data.</text>
</comment>
<reference evidence="1 2" key="2">
    <citation type="journal article" date="2022" name="Mol. Ecol. Resour.">
        <title>The genomes of chicory, endive, great burdock and yacon provide insights into Asteraceae paleo-polyploidization history and plant inulin production.</title>
        <authorList>
            <person name="Fan W."/>
            <person name="Wang S."/>
            <person name="Wang H."/>
            <person name="Wang A."/>
            <person name="Jiang F."/>
            <person name="Liu H."/>
            <person name="Zhao H."/>
            <person name="Xu D."/>
            <person name="Zhang Y."/>
        </authorList>
    </citation>
    <scope>NUCLEOTIDE SEQUENCE [LARGE SCALE GENOMIC DNA]</scope>
    <source>
        <strain evidence="2">cv. Yunnan</strain>
        <tissue evidence="1">Leaves</tissue>
    </source>
</reference>
<keyword evidence="2" id="KW-1185">Reference proteome</keyword>
<accession>A0ACB8YLC5</accession>
<gene>
    <name evidence="1" type="ORF">L1987_79585</name>
</gene>
<reference evidence="2" key="1">
    <citation type="journal article" date="2022" name="Mol. Ecol. Resour.">
        <title>The genomes of chicory, endive, great burdock and yacon provide insights into Asteraceae palaeo-polyploidization history and plant inulin production.</title>
        <authorList>
            <person name="Fan W."/>
            <person name="Wang S."/>
            <person name="Wang H."/>
            <person name="Wang A."/>
            <person name="Jiang F."/>
            <person name="Liu H."/>
            <person name="Zhao H."/>
            <person name="Xu D."/>
            <person name="Zhang Y."/>
        </authorList>
    </citation>
    <scope>NUCLEOTIDE SEQUENCE [LARGE SCALE GENOMIC DNA]</scope>
    <source>
        <strain evidence="2">cv. Yunnan</strain>
    </source>
</reference>
<dbReference type="Proteomes" id="UP001056120">
    <property type="component" value="Linkage Group LG27"/>
</dbReference>
<sequence>MSSWRLWNFSKPNKSFRKINANQNGWRSKGDKLDNYWVLYHACKRWRIHAKDYATWPQYGLDFRERSRDTSTCMGAMKETIEEQVTIKRNKAKEHYEKDRDDIKTAVQI</sequence>
<organism evidence="1 2">
    <name type="scientific">Smallanthus sonchifolius</name>
    <dbReference type="NCBI Taxonomy" id="185202"/>
    <lineage>
        <taxon>Eukaryota</taxon>
        <taxon>Viridiplantae</taxon>
        <taxon>Streptophyta</taxon>
        <taxon>Embryophyta</taxon>
        <taxon>Tracheophyta</taxon>
        <taxon>Spermatophyta</taxon>
        <taxon>Magnoliopsida</taxon>
        <taxon>eudicotyledons</taxon>
        <taxon>Gunneridae</taxon>
        <taxon>Pentapetalae</taxon>
        <taxon>asterids</taxon>
        <taxon>campanulids</taxon>
        <taxon>Asterales</taxon>
        <taxon>Asteraceae</taxon>
        <taxon>Asteroideae</taxon>
        <taxon>Heliantheae alliance</taxon>
        <taxon>Millerieae</taxon>
        <taxon>Smallanthus</taxon>
    </lineage>
</organism>
<protein>
    <submittedName>
        <fullName evidence="1">Uncharacterized protein</fullName>
    </submittedName>
</protein>
<evidence type="ECO:0000313" key="1">
    <source>
        <dbReference type="EMBL" id="KAI3685916.1"/>
    </source>
</evidence>
<evidence type="ECO:0000313" key="2">
    <source>
        <dbReference type="Proteomes" id="UP001056120"/>
    </source>
</evidence>